<dbReference type="Proteomes" id="UP000231932">
    <property type="component" value="Chromosome"/>
</dbReference>
<reference evidence="7" key="1">
    <citation type="submission" date="2017-11" db="EMBL/GenBank/DDBJ databases">
        <title>Complete Genome Sequence of Kyrpidia sp. Strain EA-1, a thermophilic, hydrogen-oxidizing Bacterium, isolated from the Azores.</title>
        <authorList>
            <person name="Reiner J.E."/>
            <person name="Lapp C.J."/>
            <person name="Bunk B."/>
            <person name="Gescher J."/>
        </authorList>
    </citation>
    <scope>NUCLEOTIDE SEQUENCE [LARGE SCALE GENOMIC DNA]</scope>
    <source>
        <strain evidence="7">EA-1</strain>
    </source>
</reference>
<dbReference type="PANTHER" id="PTHR30136:SF24">
    <property type="entry name" value="HTH-TYPE TRANSCRIPTIONAL REPRESSOR ALLR"/>
    <property type="match status" value="1"/>
</dbReference>
<protein>
    <recommendedName>
        <fullName evidence="8">IclR family transcriptional regulator</fullName>
    </recommendedName>
</protein>
<dbReference type="SUPFAM" id="SSF46785">
    <property type="entry name" value="Winged helix' DNA-binding domain"/>
    <property type="match status" value="1"/>
</dbReference>
<keyword evidence="7" id="KW-1185">Reference proteome</keyword>
<dbReference type="InterPro" id="IPR029016">
    <property type="entry name" value="GAF-like_dom_sf"/>
</dbReference>
<dbReference type="InterPro" id="IPR036390">
    <property type="entry name" value="WH_DNA-bd_sf"/>
</dbReference>
<dbReference type="InterPro" id="IPR005471">
    <property type="entry name" value="Tscrpt_reg_IclR_N"/>
</dbReference>
<dbReference type="EMBL" id="CP024955">
    <property type="protein sequence ID" value="ATY85454.1"/>
    <property type="molecule type" value="Genomic_DNA"/>
</dbReference>
<dbReference type="RefSeq" id="WP_100668233.1">
    <property type="nucleotide sequence ID" value="NZ_CP024955.1"/>
</dbReference>
<evidence type="ECO:0000256" key="1">
    <source>
        <dbReference type="ARBA" id="ARBA00023015"/>
    </source>
</evidence>
<dbReference type="InterPro" id="IPR036388">
    <property type="entry name" value="WH-like_DNA-bd_sf"/>
</dbReference>
<evidence type="ECO:0000313" key="6">
    <source>
        <dbReference type="EMBL" id="ATY85454.1"/>
    </source>
</evidence>
<feature type="domain" description="IclR-ED" evidence="5">
    <location>
        <begin position="65"/>
        <end position="247"/>
    </location>
</feature>
<keyword evidence="3" id="KW-0804">Transcription</keyword>
<evidence type="ECO:0000259" key="4">
    <source>
        <dbReference type="PROSITE" id="PS51077"/>
    </source>
</evidence>
<gene>
    <name evidence="6" type="ORF">CVV65_11380</name>
</gene>
<dbReference type="Gene3D" id="3.30.450.40">
    <property type="match status" value="1"/>
</dbReference>
<dbReference type="GO" id="GO:0003677">
    <property type="term" value="F:DNA binding"/>
    <property type="evidence" value="ECO:0007669"/>
    <property type="project" value="UniProtKB-KW"/>
</dbReference>
<dbReference type="OrthoDB" id="9778379at2"/>
<dbReference type="KEGG" id="kyr:CVV65_11380"/>
<evidence type="ECO:0000256" key="3">
    <source>
        <dbReference type="ARBA" id="ARBA00023163"/>
    </source>
</evidence>
<keyword evidence="2" id="KW-0238">DNA-binding</keyword>
<dbReference type="PROSITE" id="PS51078">
    <property type="entry name" value="ICLR_ED"/>
    <property type="match status" value="1"/>
</dbReference>
<name>A0A2K8N7Z6_9BACL</name>
<dbReference type="Gene3D" id="1.10.10.10">
    <property type="entry name" value="Winged helix-like DNA-binding domain superfamily/Winged helix DNA-binding domain"/>
    <property type="match status" value="1"/>
</dbReference>
<accession>A0A2K8N7Z6</accession>
<dbReference type="InterPro" id="IPR050707">
    <property type="entry name" value="HTH_MetabolicPath_Reg"/>
</dbReference>
<dbReference type="GO" id="GO:0003700">
    <property type="term" value="F:DNA-binding transcription factor activity"/>
    <property type="evidence" value="ECO:0007669"/>
    <property type="project" value="TreeGrafter"/>
</dbReference>
<keyword evidence="1" id="KW-0805">Transcription regulation</keyword>
<dbReference type="PROSITE" id="PS51077">
    <property type="entry name" value="HTH_ICLR"/>
    <property type="match status" value="1"/>
</dbReference>
<dbReference type="SMART" id="SM00346">
    <property type="entry name" value="HTH_ICLR"/>
    <property type="match status" value="1"/>
</dbReference>
<dbReference type="Pfam" id="PF01614">
    <property type="entry name" value="IclR_C"/>
    <property type="match status" value="1"/>
</dbReference>
<proteinExistence type="predicted"/>
<evidence type="ECO:0008006" key="8">
    <source>
        <dbReference type="Google" id="ProtNLM"/>
    </source>
</evidence>
<dbReference type="AlphaFoldDB" id="A0A2K8N7Z6"/>
<sequence length="247" mass="27339">MLSSVRNMARVLRSFRLDCPELSLSELSKRLEIPRSTMAKLLNTMTAEGMLVRNPANGKYSPGEKMLMLSRAILSHQALVKEAGPYLRSLAAGTGLTAHLAYYGSGEIVWTAKVAGWRKIDLYSRIGRRVPAYAPASGRAILAFMGEREVERVLKLRWKRLTPHTNVSKENFIRELNQIRERGYAIQFEEVDIRVASIGVPILTPFNQPIGAVSLAFPVTHLPAGGIEKLADLVKRAAKNIGMLSVS</sequence>
<organism evidence="6 7">
    <name type="scientific">Kyrpidia spormannii</name>
    <dbReference type="NCBI Taxonomy" id="2055160"/>
    <lineage>
        <taxon>Bacteria</taxon>
        <taxon>Bacillati</taxon>
        <taxon>Bacillota</taxon>
        <taxon>Bacilli</taxon>
        <taxon>Bacillales</taxon>
        <taxon>Alicyclobacillaceae</taxon>
        <taxon>Kyrpidia</taxon>
    </lineage>
</organism>
<dbReference type="GO" id="GO:0045892">
    <property type="term" value="P:negative regulation of DNA-templated transcription"/>
    <property type="evidence" value="ECO:0007669"/>
    <property type="project" value="TreeGrafter"/>
</dbReference>
<dbReference type="PANTHER" id="PTHR30136">
    <property type="entry name" value="HELIX-TURN-HELIX TRANSCRIPTIONAL REGULATOR, ICLR FAMILY"/>
    <property type="match status" value="1"/>
</dbReference>
<evidence type="ECO:0000259" key="5">
    <source>
        <dbReference type="PROSITE" id="PS51078"/>
    </source>
</evidence>
<dbReference type="SUPFAM" id="SSF55781">
    <property type="entry name" value="GAF domain-like"/>
    <property type="match status" value="1"/>
</dbReference>
<dbReference type="InterPro" id="IPR014757">
    <property type="entry name" value="Tscrpt_reg_IclR_C"/>
</dbReference>
<evidence type="ECO:0000313" key="7">
    <source>
        <dbReference type="Proteomes" id="UP000231932"/>
    </source>
</evidence>
<dbReference type="Pfam" id="PF09339">
    <property type="entry name" value="HTH_IclR"/>
    <property type="match status" value="1"/>
</dbReference>
<evidence type="ECO:0000256" key="2">
    <source>
        <dbReference type="ARBA" id="ARBA00023125"/>
    </source>
</evidence>
<feature type="domain" description="HTH iclR-type" evidence="4">
    <location>
        <begin position="2"/>
        <end position="64"/>
    </location>
</feature>